<organism evidence="2 3">
    <name type="scientific">Maribellus luteus</name>
    <dbReference type="NCBI Taxonomy" id="2305463"/>
    <lineage>
        <taxon>Bacteria</taxon>
        <taxon>Pseudomonadati</taxon>
        <taxon>Bacteroidota</taxon>
        <taxon>Bacteroidia</taxon>
        <taxon>Marinilabiliales</taxon>
        <taxon>Prolixibacteraceae</taxon>
        <taxon>Maribellus</taxon>
    </lineage>
</organism>
<evidence type="ECO:0000313" key="3">
    <source>
        <dbReference type="Proteomes" id="UP000265926"/>
    </source>
</evidence>
<dbReference type="AlphaFoldDB" id="A0A399SQ05"/>
<feature type="compositionally biased region" description="Polar residues" evidence="1">
    <location>
        <begin position="1"/>
        <end position="14"/>
    </location>
</feature>
<keyword evidence="3" id="KW-1185">Reference proteome</keyword>
<evidence type="ECO:0000256" key="1">
    <source>
        <dbReference type="SAM" id="MobiDB-lite"/>
    </source>
</evidence>
<gene>
    <name evidence="2" type="ORF">D1614_23845</name>
</gene>
<sequence length="90" mass="9811">MGFQQQLRRNSLNPTLGAASPTSFYDGRLDYSAWTTNLDLRRAFQTSIPLDASAGAEYRRETYAIEPGEVASYVDGGSPILDGPNKGKPL</sequence>
<comment type="caution">
    <text evidence="2">The sequence shown here is derived from an EMBL/GenBank/DDBJ whole genome shotgun (WGS) entry which is preliminary data.</text>
</comment>
<reference evidence="2 3" key="1">
    <citation type="submission" date="2018-08" db="EMBL/GenBank/DDBJ databases">
        <title>Pallidiluteibacterium maritimus gen. nov., sp. nov., isolated from coastal sediment.</title>
        <authorList>
            <person name="Zhou L.Y."/>
        </authorList>
    </citation>
    <scope>NUCLEOTIDE SEQUENCE [LARGE SCALE GENOMIC DNA]</scope>
    <source>
        <strain evidence="2 3">XSD2</strain>
    </source>
</reference>
<evidence type="ECO:0000313" key="2">
    <source>
        <dbReference type="EMBL" id="RIJ44989.1"/>
    </source>
</evidence>
<evidence type="ECO:0008006" key="4">
    <source>
        <dbReference type="Google" id="ProtNLM"/>
    </source>
</evidence>
<accession>A0A399SQ05</accession>
<dbReference type="EMBL" id="QWGR01000081">
    <property type="protein sequence ID" value="RIJ44989.1"/>
    <property type="molecule type" value="Genomic_DNA"/>
</dbReference>
<proteinExistence type="predicted"/>
<name>A0A399SQ05_9BACT</name>
<feature type="non-terminal residue" evidence="2">
    <location>
        <position position="90"/>
    </location>
</feature>
<dbReference type="Proteomes" id="UP000265926">
    <property type="component" value="Unassembled WGS sequence"/>
</dbReference>
<protein>
    <recommendedName>
        <fullName evidence="4">TonB-dependent receptor</fullName>
    </recommendedName>
</protein>
<feature type="region of interest" description="Disordered" evidence="1">
    <location>
        <begin position="1"/>
        <end position="20"/>
    </location>
</feature>